<dbReference type="AlphaFoldDB" id="Q58Z08"/>
<dbReference type="EMBL" id="SSHM01000001">
    <property type="protein sequence ID" value="THC79724.1"/>
    <property type="molecule type" value="Genomic_DNA"/>
</dbReference>
<dbReference type="EMBL" id="AY659979">
    <property type="protein sequence ID" value="AAW22490.1"/>
    <property type="molecule type" value="Genomic_DNA"/>
</dbReference>
<dbReference type="InterPro" id="IPR029044">
    <property type="entry name" value="Nucleotide-diphossugar_trans"/>
</dbReference>
<protein>
    <submittedName>
        <fullName evidence="4">Glycosyltransferase family 2 protein</fullName>
    </submittedName>
    <submittedName>
        <fullName evidence="3">WelF</fullName>
    </submittedName>
</protein>
<feature type="domain" description="Glycosyltransferase 2-like" evidence="1">
    <location>
        <begin position="18"/>
        <end position="97"/>
    </location>
</feature>
<dbReference type="PATRIC" id="fig|47715.142.peg.898"/>
<name>Q58Z08_LACRH</name>
<gene>
    <name evidence="3" type="primary">welF</name>
    <name evidence="4" type="ORF">E6L36_04495</name>
</gene>
<evidence type="ECO:0000313" key="5">
    <source>
        <dbReference type="Proteomes" id="UP000307517"/>
    </source>
</evidence>
<dbReference type="CAZy" id="GT2">
    <property type="family name" value="Glycosyltransferase Family 2"/>
</dbReference>
<dbReference type="RefSeq" id="WP_015764597.1">
    <property type="nucleotide sequence ID" value="NZ_CABHIZ010000001.1"/>
</dbReference>
<accession>Q58Z08</accession>
<reference evidence="4 5" key="3">
    <citation type="submission" date="2019-04" db="EMBL/GenBank/DDBJ databases">
        <title>Genome Announcement to Ensure Probiotic Safety of Lactobacillus rhamnosus UBLR-58.</title>
        <authorList>
            <person name="Sulthana A."/>
            <person name="Lakshmi S.G."/>
            <person name="Madempudi R.S."/>
        </authorList>
    </citation>
    <scope>NUCLEOTIDE SEQUENCE [LARGE SCALE GENOMIC DNA]</scope>
    <source>
        <strain evidence="4 5">UBLR-58</strain>
    </source>
</reference>
<dbReference type="Gene3D" id="3.90.550.10">
    <property type="entry name" value="Spore Coat Polysaccharide Biosynthesis Protein SpsA, Chain A"/>
    <property type="match status" value="1"/>
</dbReference>
<dbReference type="EMBL" id="AY659976">
    <property type="protein sequence ID" value="AAW22436.1"/>
    <property type="molecule type" value="Genomic_DNA"/>
</dbReference>
<evidence type="ECO:0000313" key="2">
    <source>
        <dbReference type="EMBL" id="AAW22436.1"/>
    </source>
</evidence>
<evidence type="ECO:0000259" key="1">
    <source>
        <dbReference type="Pfam" id="PF00535"/>
    </source>
</evidence>
<dbReference type="PANTHER" id="PTHR43179:SF10">
    <property type="entry name" value="GLYCOSYL TRANSFERASE"/>
    <property type="match status" value="1"/>
</dbReference>
<organism evidence="3">
    <name type="scientific">Lacticaseibacillus rhamnosus</name>
    <name type="common">Lactobacillus rhamnosus</name>
    <dbReference type="NCBI Taxonomy" id="47715"/>
    <lineage>
        <taxon>Bacteria</taxon>
        <taxon>Bacillati</taxon>
        <taxon>Bacillota</taxon>
        <taxon>Bacilli</taxon>
        <taxon>Lactobacillales</taxon>
        <taxon>Lactobacillaceae</taxon>
        <taxon>Lacticaseibacillus</taxon>
    </lineage>
</organism>
<sequence>MRVVISVVLYRTELKTIERIVREFEYLAHHSTNELTLLLLDNGSKIAFTDSFLKRIVSEKSHVKVLISEDNMGFGGGHNFNFREVESEYFVVMNPDIKNINTQDFDAAIQFLNLNPKIGLLVPKLINPDGSVQLTNKLQSTVFDQAIRLLGKGVFKQRQLKFVQASTGYSQIMPTCNAHGAFMVFRSSIFKKVGGFDERYFLYMEDTDITMAVNTISESIYYPRLTVEHEWQQANRKISGIREMIKSMFKYYNKWGWKLF</sequence>
<evidence type="ECO:0000313" key="3">
    <source>
        <dbReference type="EMBL" id="AAW22490.1"/>
    </source>
</evidence>
<dbReference type="PANTHER" id="PTHR43179">
    <property type="entry name" value="RHAMNOSYLTRANSFERASE WBBL"/>
    <property type="match status" value="1"/>
</dbReference>
<reference evidence="3" key="2">
    <citation type="journal article" date="2005" name="Microbiology">
        <title>Comparative analysis of the exopolysaccharide biosynthesis gene clusters from four strains of Lactobacillus rhamnosus.</title>
        <authorList>
            <person name="Peant B."/>
            <person name="Lapointe G."/>
            <person name="Gilbert C."/>
            <person name="Atlan D."/>
            <person name="Ward P."/>
            <person name="Roy D."/>
        </authorList>
    </citation>
    <scope>NUCLEOTIDE SEQUENCE</scope>
    <source>
        <strain evidence="2">ATCC 9595</strain>
        <strain evidence="3">RW-9595M</strain>
    </source>
</reference>
<dbReference type="Pfam" id="PF00535">
    <property type="entry name" value="Glycos_transf_2"/>
    <property type="match status" value="1"/>
</dbReference>
<dbReference type="Proteomes" id="UP000307517">
    <property type="component" value="Unassembled WGS sequence"/>
</dbReference>
<reference evidence="3" key="1">
    <citation type="submission" date="2001-06" db="EMBL/GenBank/DDBJ databases">
        <authorList>
            <person name="Provencher C."/>
            <person name="Sirois S."/>
            <person name="Lapointe G."/>
            <person name="Roy D."/>
        </authorList>
    </citation>
    <scope>NUCLEOTIDE SEQUENCE</scope>
    <source>
        <strain evidence="2">ATCC 9595</strain>
        <strain evidence="3">RW-9595M</strain>
    </source>
</reference>
<evidence type="ECO:0000313" key="4">
    <source>
        <dbReference type="EMBL" id="THC79724.1"/>
    </source>
</evidence>
<dbReference type="InterPro" id="IPR001173">
    <property type="entry name" value="Glyco_trans_2-like"/>
</dbReference>
<proteinExistence type="predicted"/>
<dbReference type="SUPFAM" id="SSF53448">
    <property type="entry name" value="Nucleotide-diphospho-sugar transferases"/>
    <property type="match status" value="1"/>
</dbReference>